<protein>
    <submittedName>
        <fullName evidence="1">Uncharacterized protein</fullName>
    </submittedName>
</protein>
<reference evidence="2" key="1">
    <citation type="submission" date="2016-10" db="EMBL/GenBank/DDBJ databases">
        <title>Comparative genomics uncovers the prolific and rare metabolic potential of the cyanobacterial genus Moorea.</title>
        <authorList>
            <person name="Leao T."/>
            <person name="Castelao G."/>
            <person name="Korobeynikov A."/>
            <person name="Monroe E.A."/>
            <person name="Podell S."/>
            <person name="Glukhov E."/>
            <person name="Allen E."/>
            <person name="Gerwick W.H."/>
            <person name="Gerwick L."/>
        </authorList>
    </citation>
    <scope>NUCLEOTIDE SEQUENCE [LARGE SCALE GENOMIC DNA]</scope>
    <source>
        <strain evidence="2">PAL-8-15-08-1</strain>
    </source>
</reference>
<name>A0A1D8U3R2_9CYAN</name>
<dbReference type="OrthoDB" id="489126at2"/>
<evidence type="ECO:0000313" key="1">
    <source>
        <dbReference type="EMBL" id="AOX04453.1"/>
    </source>
</evidence>
<accession>A0A1D8U3R2</accession>
<dbReference type="KEGG" id="mpro:BJP34_21575"/>
<gene>
    <name evidence="1" type="ORF">BJP34_21575</name>
</gene>
<dbReference type="EMBL" id="CP017599">
    <property type="protein sequence ID" value="AOX04453.1"/>
    <property type="molecule type" value="Genomic_DNA"/>
</dbReference>
<evidence type="ECO:0000313" key="2">
    <source>
        <dbReference type="Proteomes" id="UP000177870"/>
    </source>
</evidence>
<dbReference type="RefSeq" id="WP_070396811.1">
    <property type="nucleotide sequence ID" value="NZ_CP017599.1"/>
</dbReference>
<organism evidence="1 2">
    <name type="scientific">Moorena producens PAL-8-15-08-1</name>
    <dbReference type="NCBI Taxonomy" id="1458985"/>
    <lineage>
        <taxon>Bacteria</taxon>
        <taxon>Bacillati</taxon>
        <taxon>Cyanobacteriota</taxon>
        <taxon>Cyanophyceae</taxon>
        <taxon>Coleofasciculales</taxon>
        <taxon>Coleofasciculaceae</taxon>
        <taxon>Moorena</taxon>
    </lineage>
</organism>
<proteinExistence type="predicted"/>
<dbReference type="STRING" id="1458985.BJP34_21575"/>
<sequence>MTYRDRLSPWVIVRLLPNMQRVVVARFRNLVLMQSLMGETTAVAHGGDPQDRAASPRPRCIASDAEGHLRRLRQLMPDLKFVIIFDTGEELDKK</sequence>
<dbReference type="AlphaFoldDB" id="A0A1D8U3R2"/>
<dbReference type="Proteomes" id="UP000177870">
    <property type="component" value="Chromosome"/>
</dbReference>